<dbReference type="PANTHER" id="PTHR43080">
    <property type="entry name" value="CBS DOMAIN-CONTAINING PROTEIN CBSX3, MITOCHONDRIAL"/>
    <property type="match status" value="1"/>
</dbReference>
<comment type="caution">
    <text evidence="4">The sequence shown here is derived from an EMBL/GenBank/DDBJ whole genome shotgun (WGS) entry which is preliminary data.</text>
</comment>
<evidence type="ECO:0000259" key="3">
    <source>
        <dbReference type="PROSITE" id="PS51371"/>
    </source>
</evidence>
<protein>
    <submittedName>
        <fullName evidence="4">CBS domain protein</fullName>
    </submittedName>
</protein>
<evidence type="ECO:0000313" key="4">
    <source>
        <dbReference type="EMBL" id="RBP58599.1"/>
    </source>
</evidence>
<dbReference type="Gene3D" id="3.10.580.10">
    <property type="entry name" value="CBS-domain"/>
    <property type="match status" value="1"/>
</dbReference>
<evidence type="ECO:0000256" key="1">
    <source>
        <dbReference type="ARBA" id="ARBA00023122"/>
    </source>
</evidence>
<feature type="domain" description="CBS" evidence="3">
    <location>
        <begin position="81"/>
        <end position="138"/>
    </location>
</feature>
<evidence type="ECO:0000313" key="5">
    <source>
        <dbReference type="Proteomes" id="UP000253490"/>
    </source>
</evidence>
<keyword evidence="1 2" id="KW-0129">CBS domain</keyword>
<keyword evidence="5" id="KW-1185">Reference proteome</keyword>
<dbReference type="SMART" id="SM00116">
    <property type="entry name" value="CBS"/>
    <property type="match status" value="2"/>
</dbReference>
<organism evidence="4 5">
    <name type="scientific">Alkalibaculum bacchi</name>
    <dbReference type="NCBI Taxonomy" id="645887"/>
    <lineage>
        <taxon>Bacteria</taxon>
        <taxon>Bacillati</taxon>
        <taxon>Bacillota</taxon>
        <taxon>Clostridia</taxon>
        <taxon>Eubacteriales</taxon>
        <taxon>Eubacteriaceae</taxon>
        <taxon>Alkalibaculum</taxon>
    </lineage>
</organism>
<dbReference type="PROSITE" id="PS51371">
    <property type="entry name" value="CBS"/>
    <property type="match status" value="2"/>
</dbReference>
<gene>
    <name evidence="4" type="ORF">DES36_12224</name>
</gene>
<dbReference type="InterPro" id="IPR051257">
    <property type="entry name" value="Diverse_CBS-Domain"/>
</dbReference>
<dbReference type="EMBL" id="QNRX01000022">
    <property type="protein sequence ID" value="RBP58599.1"/>
    <property type="molecule type" value="Genomic_DNA"/>
</dbReference>
<dbReference type="PANTHER" id="PTHR43080:SF26">
    <property type="entry name" value="REGULATORY PROTEIN"/>
    <property type="match status" value="1"/>
</dbReference>
<dbReference type="Pfam" id="PF00571">
    <property type="entry name" value="CBS"/>
    <property type="match status" value="2"/>
</dbReference>
<dbReference type="AlphaFoldDB" id="A0A366HZG3"/>
<name>A0A366HZG3_9FIRM</name>
<dbReference type="Proteomes" id="UP000253490">
    <property type="component" value="Unassembled WGS sequence"/>
</dbReference>
<feature type="domain" description="CBS" evidence="3">
    <location>
        <begin position="10"/>
        <end position="70"/>
    </location>
</feature>
<dbReference type="InterPro" id="IPR000644">
    <property type="entry name" value="CBS_dom"/>
</dbReference>
<proteinExistence type="predicted"/>
<sequence length="142" mass="16416">MKNILFFLLPKKDVVFLNVNCSLKFALEVMETNDYSSIPIISDRGKYIGAVTQGDLLWAFKNNPHIHFDNCGKYDLKDITLHKKIESVRIDQPLEEIINMAKHQNFIPVTDDNGTFIGIIRRQDVIDYLLSVLQEEDQYQIG</sequence>
<dbReference type="SUPFAM" id="SSF54631">
    <property type="entry name" value="CBS-domain pair"/>
    <property type="match status" value="1"/>
</dbReference>
<dbReference type="InterPro" id="IPR046342">
    <property type="entry name" value="CBS_dom_sf"/>
</dbReference>
<evidence type="ECO:0000256" key="2">
    <source>
        <dbReference type="PROSITE-ProRule" id="PRU00703"/>
    </source>
</evidence>
<reference evidence="4 5" key="1">
    <citation type="submission" date="2018-06" db="EMBL/GenBank/DDBJ databases">
        <title>Genomic Encyclopedia of Type Strains, Phase IV (KMG-IV): sequencing the most valuable type-strain genomes for metagenomic binning, comparative biology and taxonomic classification.</title>
        <authorList>
            <person name="Goeker M."/>
        </authorList>
    </citation>
    <scope>NUCLEOTIDE SEQUENCE [LARGE SCALE GENOMIC DNA]</scope>
    <source>
        <strain evidence="4 5">DSM 22112</strain>
    </source>
</reference>
<accession>A0A366HZG3</accession>